<keyword evidence="2" id="KW-1185">Reference proteome</keyword>
<proteinExistence type="predicted"/>
<evidence type="ECO:0000313" key="1">
    <source>
        <dbReference type="EnsemblMetazoa" id="ACHR014437-PA"/>
    </source>
</evidence>
<dbReference type="VEuPathDB" id="VectorBase:ACHR014437"/>
<sequence length="116" mass="12535">MVHHILHTLKAVSTELTLDHEVVGDRNATVSVLYEATLVDQMTNGLQCGVAVGNVGIGNAQHVLGGLVQLDECTIVDLAQTEQLQNLADLRSNLVDTTDTNDKRHLRLGRDVDVAL</sequence>
<organism evidence="1 2">
    <name type="scientific">Anopheles christyi</name>
    <dbReference type="NCBI Taxonomy" id="43041"/>
    <lineage>
        <taxon>Eukaryota</taxon>
        <taxon>Metazoa</taxon>
        <taxon>Ecdysozoa</taxon>
        <taxon>Arthropoda</taxon>
        <taxon>Hexapoda</taxon>
        <taxon>Insecta</taxon>
        <taxon>Pterygota</taxon>
        <taxon>Neoptera</taxon>
        <taxon>Endopterygota</taxon>
        <taxon>Diptera</taxon>
        <taxon>Nematocera</taxon>
        <taxon>Culicoidea</taxon>
        <taxon>Culicidae</taxon>
        <taxon>Anophelinae</taxon>
        <taxon>Anopheles</taxon>
    </lineage>
</organism>
<name>A0A182KJ34_9DIPT</name>
<evidence type="ECO:0000313" key="2">
    <source>
        <dbReference type="Proteomes" id="UP000075881"/>
    </source>
</evidence>
<protein>
    <submittedName>
        <fullName evidence="1">Uncharacterized protein</fullName>
    </submittedName>
</protein>
<dbReference type="EnsemblMetazoa" id="ACHR014437-RA">
    <property type="protein sequence ID" value="ACHR014437-PA"/>
    <property type="gene ID" value="ACHR014437"/>
</dbReference>
<accession>A0A182KJ34</accession>
<reference evidence="1" key="2">
    <citation type="submission" date="2020-05" db="UniProtKB">
        <authorList>
            <consortium name="EnsemblMetazoa"/>
        </authorList>
    </citation>
    <scope>IDENTIFICATION</scope>
    <source>
        <strain evidence="1">ACHKN1017</strain>
    </source>
</reference>
<dbReference type="AlphaFoldDB" id="A0A182KJ34"/>
<reference evidence="2" key="1">
    <citation type="submission" date="2013-03" db="EMBL/GenBank/DDBJ databases">
        <title>The Genome Sequence of Anopheles christyi ACHKN1017.</title>
        <authorList>
            <consortium name="The Broad Institute Genomics Platform"/>
            <person name="Neafsey D.E."/>
            <person name="Besansky N."/>
            <person name="Walker B."/>
            <person name="Young S.K."/>
            <person name="Zeng Q."/>
            <person name="Gargeya S."/>
            <person name="Fitzgerald M."/>
            <person name="Haas B."/>
            <person name="Abouelleil A."/>
            <person name="Allen A.W."/>
            <person name="Alvarado L."/>
            <person name="Arachchi H.M."/>
            <person name="Berlin A.M."/>
            <person name="Chapman S.B."/>
            <person name="Gainer-Dewar J."/>
            <person name="Goldberg J."/>
            <person name="Griggs A."/>
            <person name="Gujja S."/>
            <person name="Hansen M."/>
            <person name="Howarth C."/>
            <person name="Imamovic A."/>
            <person name="Ireland A."/>
            <person name="Larimer J."/>
            <person name="McCowan C."/>
            <person name="Murphy C."/>
            <person name="Pearson M."/>
            <person name="Poon T.W."/>
            <person name="Priest M."/>
            <person name="Roberts A."/>
            <person name="Saif S."/>
            <person name="Shea T."/>
            <person name="Sisk P."/>
            <person name="Sykes S."/>
            <person name="Wortman J."/>
            <person name="Nusbaum C."/>
            <person name="Birren B."/>
        </authorList>
    </citation>
    <scope>NUCLEOTIDE SEQUENCE [LARGE SCALE GENOMIC DNA]</scope>
    <source>
        <strain evidence="2">ACHKN1017</strain>
    </source>
</reference>
<dbReference type="Proteomes" id="UP000075881">
    <property type="component" value="Unassembled WGS sequence"/>
</dbReference>